<dbReference type="OrthoDB" id="417798at2759"/>
<gene>
    <name evidence="2" type="primary">PAT23</name>
    <name evidence="2" type="ORF">SNAT2548_LOCUS19191</name>
</gene>
<sequence>MDLLNRFDKMGKVLIQALRQHWARVLHLSGSALGPGGNGNAVLHEAKEILVQLLLAGRGDCLAAVLPAGHLAHFCELVKITKLSLELLAVERFCFEASLEKIAAAKHSTVTFILVEVTGQISALQLSELVRTASGSARLVFSWFPGLLPKLALTRSLGEVLLPQSLREADLSSRSAPTPYRDTFALGHATLQCSLTFPDQPDLLSPLAGKKLPNGPHASRRPSDDGALHIDWERNLGEAQAFLKAAHAWTDEELRWRRPLHGRPRTQDALLLLVTSDEALVQRHYAGQPDSVQCFHLNHTDRQGMAPLEALLGRSRESATATPSTKQVTIVLFGVGFVTPSKLEDLVARAYMAGIRAILVAPEPLAFLRCIRITTRVSTEYIHATLLYVRNVQSFAAHLSDRMAHSALRALRLVLGHARLPSSPPTALIEAFQARDPVACGKEMASLPAPEGRQILQTSVAADLAAGILQTLTPTGKPRVPVSATFDARSLSYAIGCLSASFVMRADQLGLDQGVWDLSFPDFRAHLPVCRFLDQASVLEAWCRYLDLVGSEVPSTEACLSQGPVVWPSKEPKTHFLLSQWEIASNTHAAGLEDMLEQATAHLAASPKDYGQAEAAYVGLGSIHQSEDPEEVLERHCLQSHEMDWGAFSDSWRTALDIKPGLFLQLAGLGVDTLRLFLCLPPARAIELGLTYLLASGCRGATPQAKLALSVTDNLIRDLKCTGSLLTALSQSGSGGASELSPRMAALKWLLLTVISPSSDGQVPDLDFCHITEHALQQLVQSNVMLCPRGRSDLLIRVASMLICFDGDVLSSQHEIKRFLLETDRPLASLLPSSSKIGRAVVSLLFCPDHAEQIKHGELGVSLVRSFESLLGYNVLDWISLDMPGEPHRLTAAAHAAILEHAPDVENVREIVTKPLLTATNKLMTLQGARASDRFLCDLFENLPPALDTLTLLILKILSSDDEKIKPVVDALSGSLRSAGSSLLASSRNPFLPALFSALQSRSLGNYLAMVASHKSVDPGRPLLLALDSSPELLDLYIQYFRTVIPSGDIGPASLQSALGIHNAMLDDASCAALFSKLAAGEAREAHQSDLVLMWYCWARSPDKQLPFWALPSFKSGPLCIASLNGSGLPFVERCKPMRFGLSVLAKFLVAPETLPLGVYNTLAEKASWVHSEEQSSSAIKVQTLLLGQEDQEDYPPYCIRWHARALPVSLKKQLLRQCNGLVAPLMDTSVHDFYPRVNSGMGEANLRFNLGLLLALRFGNPDLQVYFDHGADIQRQFLAGCILCWCKAAGFSFPELLSCVKTENQEDFRTLWQETHEAYGRTGPASLRRMYVRGPLPTDIDVRWIDDGGKDVPILARTRDSAVLTAQWCNMLLLHFKLTGFEPFTPQDFVISGGELQGLQAGPRLQTALCSVSEAVGSALRAELLADATTSTLVVPLGEGKYDTLRLVTRITVLADFVFLLRASTVGAETSAKIAQFFASMVGALAKGDALADTHLAALFDAFFLLHGLTSENEGLEVEALAKAYQTHNLPVSAQTLKEVEWLHENYYGRKDKTTSSVKCRLQRFATVCEHIASIRSLPLQKVAFQRHFAKTQFVGELLAEESDASPPYLRHSKLQLLCTLPSVGSRGHGQEADNGDDTRTDLQEIVQDNDAAFFVEVGGDCGTRMTGNNGTARNYGQWDLPDLASLHAADWKEKCPVISATDVIEIVSKPSLYLHAALRIRPGLEPVLWHSPKSPGFYRLSTKHCSPKLVRPEDGEEGLGVWKAFSTNAEAWQFIDRAQSPVLALDGWYLRKAEDNMSWVIVFPTVRDPAQPALSLGDLQLRPRRHLLWPLCHSHKLVNLNFSSEALLVVQLLVVVAWEMNSQDTSGGNGFSKASFHADGAKTEKVESVLASLSCLSNEVEHLVSAQDFPESDEGLVSKVRQLMSYQQNERFLSEVLLRILWKMKSQQRDDLGALIREESLRRWATVQIPFVEKAEPQPLSSLGRVLQRLLVPIASKAGIFGSPLTTQAWTQLEVLLEACYRGEHLPQERCLAKHIHVTKAGFAKRGVSILSSIYHAQLDCRQPPTVQHFSDSEDEAASEDKVRETRAALHTDPPKRSFVSEALMDKVYVDTHMDRDPAGGKLFDRRVGFGRPLSSRHGVITFYDEDLPLYYVPIDRQRLKVSYTSSEGLCLGYLVHKNVLAELLEDANKCHHPDGADGGLQLVRSLRMKFLPWIADVLRSPLPSDTKTWILRCCERMGLVAVAPYQERDHVNLAIMAFCLCRCCPAGSDAALFLRNVLMNAWHVPDEVKSFVERKSDVYGIYVVKTGTLHRMRELGLRVAVRDFEREVWQRSLDNSAMYLDIIAQFSDYCCFTYVKGLSKVDDILLKWLAEYTRLHPWRFVYLEGVDTSFNFPENRDRCSFRFAPPNPLHSVRTMEDLKQSEVAQLRPSHTAPYPGQLQPSPEDLQEPRRLLSFFAKNLGPDSSTGSMAGDEHHQRTMFSPSPPTSSYSADFRAELEDLLFSAAPCLVLLVSAPGAGKTHHMATLRGRLEEEMQFDIHEFDGSSDILVTTALAEVLQRTMTSQSSVQSQKLLILDEYHMLSDEHKDELFEWVRSKLGPELRVVLIANRSDSKDQERLQQLQPASAASQVRVALLQTRLSRQRIEQVMESRGNSDQWRPSICNWLVASRLLFGEESVSLRLCDGLEAILRNPDPRSTLVELLLHRVPTVSRTSAYEFVDAYLQHEGLRRRASGTSLVGFCFRVAMLDVMADEACSFVEFLAQTPKAHEASPAVRLLAWAAYVMNSKNKWDVNGLTSSWAKRHLFVDQVNFPFELGEDALGWPTNTGPTFSWAGDPSSLRDLVDAVRRGHSVDWADVHRKVWSVDHIKDSELFAQLLSLSRNPGMILQQVMPSNLCNLLRLSNTAAPTAVQLARIILQHAPADNVVSSQVDRPRCISLWTLVLHDQKQDLNCVDMLQLAGGPAALLDALLWARDWATERRSTAPTQARTRLLQQLLAMLSCCSWNLPQTQDAGTSQPTTLPLQQLVLLWTGGFGCLLCAASVAQEMVWKTRQSEAGGAMSAEYLARGEVPPALPQSRLWQVLERVADVQADWPLEVRLLWRVLHCRSTAREVSRLWARAPHMMQDLSSQVDSVASARPVHALCIPGILAAPGTLCRALQRSLLCNNCEVPSGISATTFIAACADALNEMRNANQLNLVRVDGAGKADIYRMVKEEMAN</sequence>
<protein>
    <submittedName>
        <fullName evidence="2">PAT23 protein</fullName>
    </submittedName>
</protein>
<dbReference type="EMBL" id="CAJNDS010002169">
    <property type="protein sequence ID" value="CAE7358734.1"/>
    <property type="molecule type" value="Genomic_DNA"/>
</dbReference>
<dbReference type="Proteomes" id="UP000604046">
    <property type="component" value="Unassembled WGS sequence"/>
</dbReference>
<dbReference type="SUPFAM" id="SSF52540">
    <property type="entry name" value="P-loop containing nucleoside triphosphate hydrolases"/>
    <property type="match status" value="1"/>
</dbReference>
<feature type="region of interest" description="Disordered" evidence="1">
    <location>
        <begin position="2466"/>
        <end position="2487"/>
    </location>
</feature>
<evidence type="ECO:0000256" key="1">
    <source>
        <dbReference type="SAM" id="MobiDB-lite"/>
    </source>
</evidence>
<comment type="caution">
    <text evidence="2">The sequence shown here is derived from an EMBL/GenBank/DDBJ whole genome shotgun (WGS) entry which is preliminary data.</text>
</comment>
<accession>A0A812PD39</accession>
<evidence type="ECO:0000313" key="3">
    <source>
        <dbReference type="Proteomes" id="UP000604046"/>
    </source>
</evidence>
<organism evidence="2 3">
    <name type="scientific">Symbiodinium natans</name>
    <dbReference type="NCBI Taxonomy" id="878477"/>
    <lineage>
        <taxon>Eukaryota</taxon>
        <taxon>Sar</taxon>
        <taxon>Alveolata</taxon>
        <taxon>Dinophyceae</taxon>
        <taxon>Suessiales</taxon>
        <taxon>Symbiodiniaceae</taxon>
        <taxon>Symbiodinium</taxon>
    </lineage>
</organism>
<evidence type="ECO:0000313" key="2">
    <source>
        <dbReference type="EMBL" id="CAE7358734.1"/>
    </source>
</evidence>
<dbReference type="Gene3D" id="3.40.50.300">
    <property type="entry name" value="P-loop containing nucleotide triphosphate hydrolases"/>
    <property type="match status" value="1"/>
</dbReference>
<name>A0A812PD39_9DINO</name>
<proteinExistence type="predicted"/>
<dbReference type="InterPro" id="IPR027417">
    <property type="entry name" value="P-loop_NTPase"/>
</dbReference>
<reference evidence="2" key="1">
    <citation type="submission" date="2021-02" db="EMBL/GenBank/DDBJ databases">
        <authorList>
            <person name="Dougan E. K."/>
            <person name="Rhodes N."/>
            <person name="Thang M."/>
            <person name="Chan C."/>
        </authorList>
    </citation>
    <scope>NUCLEOTIDE SEQUENCE</scope>
</reference>
<keyword evidence="3" id="KW-1185">Reference proteome</keyword>
<feature type="region of interest" description="Disordered" evidence="1">
    <location>
        <begin position="206"/>
        <end position="225"/>
    </location>
</feature>